<keyword evidence="5" id="KW-0378">Hydrolase</keyword>
<sequence>MARHRNFRNIDIDYELDDEDDDYCHPFGTSLDDEIPPSPGTAQFLYRRPNFGDDILQSCNTVKQLGEHENDDLHCNNSEHTKNDWPETQFFFEEIEECSEANTDPNLIVTTLSKTPSGKKDLKNNPAVTETEVTSTKTCPTPLSTQNVKAFHPVLPEIENLRLSATDKTDGQKSSSPTMSLRPNQSSRRLSALAAAQASPTASPKLKRRAKDAKPLINFVIVGHVDAGKSTLIGHLMYMMGYVDNKTLHKYKQEASKTGKASFAFAWVLDETQEERERGVTMDIARTCFDTPHRRIIILDAPGHKDFIHNMIAGAGQADAGLLVANATRGEFETGFDQGGQTREHAMVLRSLGKRVSEIMVAVNKMDTVDWSKQRYDEVCVILKAFLCKQAGFSKVQFIPVSGLCGINLTEPPPPSNPLASWYTGPTLVQMIGLLTAELAK</sequence>
<dbReference type="GO" id="GO:0006412">
    <property type="term" value="P:translation"/>
    <property type="evidence" value="ECO:0007669"/>
    <property type="project" value="UniProtKB-KW"/>
</dbReference>
<feature type="region of interest" description="Disordered" evidence="9">
    <location>
        <begin position="161"/>
        <end position="209"/>
    </location>
</feature>
<dbReference type="FunFam" id="3.40.50.300:FF:000204">
    <property type="entry name" value="Translation elongation factor Tu"/>
    <property type="match status" value="1"/>
</dbReference>
<evidence type="ECO:0000256" key="7">
    <source>
        <dbReference type="ARBA" id="ARBA00023134"/>
    </source>
</evidence>
<evidence type="ECO:0000256" key="6">
    <source>
        <dbReference type="ARBA" id="ARBA00022917"/>
    </source>
</evidence>
<evidence type="ECO:0000259" key="10">
    <source>
        <dbReference type="PROSITE" id="PS51722"/>
    </source>
</evidence>
<dbReference type="SUPFAM" id="SSF52540">
    <property type="entry name" value="P-loop containing nucleoside triphosphate hydrolases"/>
    <property type="match status" value="1"/>
</dbReference>
<feature type="compositionally biased region" description="Low complexity" evidence="9">
    <location>
        <begin position="185"/>
        <end position="204"/>
    </location>
</feature>
<keyword evidence="6" id="KW-0648">Protein biosynthesis</keyword>
<feature type="region of interest" description="Disordered" evidence="9">
    <location>
        <begin position="117"/>
        <end position="141"/>
    </location>
</feature>
<dbReference type="AlphaFoldDB" id="A0A0N5A9U3"/>
<evidence type="ECO:0000256" key="9">
    <source>
        <dbReference type="SAM" id="MobiDB-lite"/>
    </source>
</evidence>
<dbReference type="Gene3D" id="3.40.50.300">
    <property type="entry name" value="P-loop containing nucleotide triphosphate hydrolases"/>
    <property type="match status" value="1"/>
</dbReference>
<protein>
    <submittedName>
        <fullName evidence="12">Tr-type G domain-containing protein</fullName>
    </submittedName>
</protein>
<dbReference type="GO" id="GO:0003924">
    <property type="term" value="F:GTPase activity"/>
    <property type="evidence" value="ECO:0007669"/>
    <property type="project" value="InterPro"/>
</dbReference>
<dbReference type="WBParaSite" id="SMUV_0000089901-mRNA-1">
    <property type="protein sequence ID" value="SMUV_0000089901-mRNA-1"/>
    <property type="gene ID" value="SMUV_0000089901"/>
</dbReference>
<keyword evidence="2" id="KW-0963">Cytoplasm</keyword>
<keyword evidence="4" id="KW-0547">Nucleotide-binding</keyword>
<dbReference type="STRING" id="451379.A0A0N5A9U3"/>
<comment type="catalytic activity">
    <reaction evidence="8">
        <text>GTP + H2O = GDP + phosphate + H(+)</text>
        <dbReference type="Rhea" id="RHEA:19669"/>
        <dbReference type="ChEBI" id="CHEBI:15377"/>
        <dbReference type="ChEBI" id="CHEBI:15378"/>
        <dbReference type="ChEBI" id="CHEBI:37565"/>
        <dbReference type="ChEBI" id="CHEBI:43474"/>
        <dbReference type="ChEBI" id="CHEBI:58189"/>
    </reaction>
    <physiologicalReaction direction="left-to-right" evidence="8">
        <dbReference type="Rhea" id="RHEA:19670"/>
    </physiologicalReaction>
</comment>
<comment type="subcellular location">
    <subcellularLocation>
        <location evidence="1">Cytoplasm</location>
    </subcellularLocation>
</comment>
<dbReference type="GO" id="GO:0005737">
    <property type="term" value="C:cytoplasm"/>
    <property type="evidence" value="ECO:0007669"/>
    <property type="project" value="UniProtKB-SubCell"/>
</dbReference>
<keyword evidence="3" id="KW-0597">Phosphoprotein</keyword>
<evidence type="ECO:0000256" key="3">
    <source>
        <dbReference type="ARBA" id="ARBA00022553"/>
    </source>
</evidence>
<dbReference type="Pfam" id="PF00009">
    <property type="entry name" value="GTP_EFTU"/>
    <property type="match status" value="1"/>
</dbReference>
<feature type="compositionally biased region" description="Polar residues" evidence="9">
    <location>
        <begin position="172"/>
        <end position="184"/>
    </location>
</feature>
<evidence type="ECO:0000313" key="11">
    <source>
        <dbReference type="Proteomes" id="UP000046393"/>
    </source>
</evidence>
<proteinExistence type="predicted"/>
<dbReference type="PROSITE" id="PS51722">
    <property type="entry name" value="G_TR_2"/>
    <property type="match status" value="1"/>
</dbReference>
<evidence type="ECO:0000313" key="12">
    <source>
        <dbReference type="WBParaSite" id="SMUV_0000089901-mRNA-1"/>
    </source>
</evidence>
<dbReference type="GO" id="GO:0005525">
    <property type="term" value="F:GTP binding"/>
    <property type="evidence" value="ECO:0007669"/>
    <property type="project" value="UniProtKB-KW"/>
</dbReference>
<dbReference type="CDD" id="cd01883">
    <property type="entry name" value="EF1_alpha"/>
    <property type="match status" value="1"/>
</dbReference>
<name>A0A0N5A9U3_9BILA</name>
<accession>A0A0N5A9U3</accession>
<evidence type="ECO:0000256" key="4">
    <source>
        <dbReference type="ARBA" id="ARBA00022741"/>
    </source>
</evidence>
<evidence type="ECO:0000256" key="8">
    <source>
        <dbReference type="ARBA" id="ARBA00049117"/>
    </source>
</evidence>
<dbReference type="InterPro" id="IPR000795">
    <property type="entry name" value="T_Tr_GTP-bd_dom"/>
</dbReference>
<dbReference type="InterPro" id="IPR027417">
    <property type="entry name" value="P-loop_NTPase"/>
</dbReference>
<evidence type="ECO:0000256" key="1">
    <source>
        <dbReference type="ARBA" id="ARBA00004496"/>
    </source>
</evidence>
<organism evidence="11 12">
    <name type="scientific">Syphacia muris</name>
    <dbReference type="NCBI Taxonomy" id="451379"/>
    <lineage>
        <taxon>Eukaryota</taxon>
        <taxon>Metazoa</taxon>
        <taxon>Ecdysozoa</taxon>
        <taxon>Nematoda</taxon>
        <taxon>Chromadorea</taxon>
        <taxon>Rhabditida</taxon>
        <taxon>Spirurina</taxon>
        <taxon>Oxyuridomorpha</taxon>
        <taxon>Oxyuroidea</taxon>
        <taxon>Oxyuridae</taxon>
        <taxon>Syphacia</taxon>
    </lineage>
</organism>
<dbReference type="PANTHER" id="PTHR23115">
    <property type="entry name" value="TRANSLATION FACTOR"/>
    <property type="match status" value="1"/>
</dbReference>
<dbReference type="PRINTS" id="PR00315">
    <property type="entry name" value="ELONGATNFCT"/>
</dbReference>
<dbReference type="InterPro" id="IPR050100">
    <property type="entry name" value="TRAFAC_GTPase_members"/>
</dbReference>
<evidence type="ECO:0000256" key="5">
    <source>
        <dbReference type="ARBA" id="ARBA00022801"/>
    </source>
</evidence>
<reference evidence="12" key="1">
    <citation type="submission" date="2017-02" db="UniProtKB">
        <authorList>
            <consortium name="WormBaseParasite"/>
        </authorList>
    </citation>
    <scope>IDENTIFICATION</scope>
</reference>
<feature type="domain" description="Tr-type G" evidence="10">
    <location>
        <begin position="214"/>
        <end position="440"/>
    </location>
</feature>
<dbReference type="Proteomes" id="UP000046393">
    <property type="component" value="Unplaced"/>
</dbReference>
<evidence type="ECO:0000256" key="2">
    <source>
        <dbReference type="ARBA" id="ARBA00022490"/>
    </source>
</evidence>
<feature type="compositionally biased region" description="Polar residues" evidence="9">
    <location>
        <begin position="126"/>
        <end position="141"/>
    </location>
</feature>
<keyword evidence="7" id="KW-0342">GTP-binding</keyword>
<keyword evidence="11" id="KW-1185">Reference proteome</keyword>